<reference evidence="1 2" key="1">
    <citation type="submission" date="2013-10" db="EMBL/GenBank/DDBJ databases">
        <title>Salinisphaera orenii MK-B5 Genome Sequencing.</title>
        <authorList>
            <person name="Lai Q."/>
            <person name="Li C."/>
            <person name="Shao Z."/>
        </authorList>
    </citation>
    <scope>NUCLEOTIDE SEQUENCE [LARGE SCALE GENOMIC DNA]</scope>
    <source>
        <strain evidence="1 2">MK-B5</strain>
    </source>
</reference>
<comment type="caution">
    <text evidence="1">The sequence shown here is derived from an EMBL/GenBank/DDBJ whole genome shotgun (WGS) entry which is preliminary data.</text>
</comment>
<evidence type="ECO:0000313" key="1">
    <source>
        <dbReference type="EMBL" id="ROO24192.1"/>
    </source>
</evidence>
<gene>
    <name evidence="1" type="ORF">SAOR_15385</name>
</gene>
<dbReference type="Proteomes" id="UP000283993">
    <property type="component" value="Unassembled WGS sequence"/>
</dbReference>
<name>A0A423PF17_9GAMM</name>
<keyword evidence="2" id="KW-1185">Reference proteome</keyword>
<protein>
    <submittedName>
        <fullName evidence="1">Uncharacterized protein</fullName>
    </submittedName>
</protein>
<proteinExistence type="predicted"/>
<dbReference type="AlphaFoldDB" id="A0A423PF17"/>
<dbReference type="EMBL" id="AYKH01000043">
    <property type="protein sequence ID" value="ROO24192.1"/>
    <property type="molecule type" value="Genomic_DNA"/>
</dbReference>
<accession>A0A423PF17</accession>
<organism evidence="1 2">
    <name type="scientific">Salinisphaera orenii MK-B5</name>
    <dbReference type="NCBI Taxonomy" id="856730"/>
    <lineage>
        <taxon>Bacteria</taxon>
        <taxon>Pseudomonadati</taxon>
        <taxon>Pseudomonadota</taxon>
        <taxon>Gammaproteobacteria</taxon>
        <taxon>Salinisphaerales</taxon>
        <taxon>Salinisphaeraceae</taxon>
        <taxon>Salinisphaera</taxon>
    </lineage>
</organism>
<dbReference type="RefSeq" id="WP_123632307.1">
    <property type="nucleotide sequence ID" value="NZ_AYKH01000043.1"/>
</dbReference>
<sequence length="102" mass="11714">MAFSVQQIKFEFLSYMKEFEGNDGAWFVGVCADPEAALFASQMVDRQRDIWLWKPALTPRAALAVRDYFQQKFEIPDARCSAPSAAACCVFLYRAGNEREYR</sequence>
<evidence type="ECO:0000313" key="2">
    <source>
        <dbReference type="Proteomes" id="UP000283993"/>
    </source>
</evidence>